<sequence>MRFLYYLCGCDPIEIGYFFSLFKWLFLTSQSYSVRHNN</sequence>
<evidence type="ECO:0000313" key="2">
    <source>
        <dbReference type="Proteomes" id="UP000269396"/>
    </source>
</evidence>
<protein>
    <submittedName>
        <fullName evidence="1">Uncharacterized protein</fullName>
    </submittedName>
</protein>
<gene>
    <name evidence="1" type="ORF">SMTD_LOCUS15146</name>
</gene>
<organism evidence="1 2">
    <name type="scientific">Schistosoma mattheei</name>
    <dbReference type="NCBI Taxonomy" id="31246"/>
    <lineage>
        <taxon>Eukaryota</taxon>
        <taxon>Metazoa</taxon>
        <taxon>Spiralia</taxon>
        <taxon>Lophotrochozoa</taxon>
        <taxon>Platyhelminthes</taxon>
        <taxon>Trematoda</taxon>
        <taxon>Digenea</taxon>
        <taxon>Strigeidida</taxon>
        <taxon>Schistosomatoidea</taxon>
        <taxon>Schistosomatidae</taxon>
        <taxon>Schistosoma</taxon>
    </lineage>
</organism>
<dbReference type="EMBL" id="UZAL01035486">
    <property type="protein sequence ID" value="VDP67811.1"/>
    <property type="molecule type" value="Genomic_DNA"/>
</dbReference>
<reference evidence="1 2" key="1">
    <citation type="submission" date="2018-11" db="EMBL/GenBank/DDBJ databases">
        <authorList>
            <consortium name="Pathogen Informatics"/>
        </authorList>
    </citation>
    <scope>NUCLEOTIDE SEQUENCE [LARGE SCALE GENOMIC DNA]</scope>
    <source>
        <strain>Denwood</strain>
        <strain evidence="2">Zambia</strain>
    </source>
</reference>
<accession>A0A183PLB7</accession>
<proteinExistence type="predicted"/>
<name>A0A183PLB7_9TREM</name>
<evidence type="ECO:0000313" key="1">
    <source>
        <dbReference type="EMBL" id="VDP67811.1"/>
    </source>
</evidence>
<dbReference type="Proteomes" id="UP000269396">
    <property type="component" value="Unassembled WGS sequence"/>
</dbReference>
<dbReference type="AlphaFoldDB" id="A0A183PLB7"/>
<keyword evidence="2" id="KW-1185">Reference proteome</keyword>